<dbReference type="GO" id="GO:0046872">
    <property type="term" value="F:metal ion binding"/>
    <property type="evidence" value="ECO:0007669"/>
    <property type="project" value="UniProtKB-KW"/>
</dbReference>
<feature type="domain" description="Rieske" evidence="8">
    <location>
        <begin position="11"/>
        <end position="116"/>
    </location>
</feature>
<dbReference type="CDD" id="cd03469">
    <property type="entry name" value="Rieske_RO_Alpha_N"/>
    <property type="match status" value="1"/>
</dbReference>
<dbReference type="EC" id="1.-.-.-" evidence="10"/>
<feature type="domain" description="2Fe-2S ferredoxin-type" evidence="7">
    <location>
        <begin position="517"/>
        <end position="602"/>
    </location>
</feature>
<keyword evidence="5" id="KW-0408">Iron</keyword>
<dbReference type="PRINTS" id="PR00409">
    <property type="entry name" value="PHDIOXRDTASE"/>
</dbReference>
<dbReference type="InterPro" id="IPR017927">
    <property type="entry name" value="FAD-bd_FR_type"/>
</dbReference>
<gene>
    <name evidence="10" type="primary">pobB</name>
    <name evidence="10" type="ORF">IMCC3135_33730</name>
</gene>
<dbReference type="GO" id="GO:0051537">
    <property type="term" value="F:2 iron, 2 sulfur cluster binding"/>
    <property type="evidence" value="ECO:0007669"/>
    <property type="project" value="UniProtKB-KW"/>
</dbReference>
<dbReference type="RefSeq" id="WP_088921513.1">
    <property type="nucleotide sequence ID" value="NZ_CP018632.1"/>
</dbReference>
<proteinExistence type="predicted"/>
<evidence type="ECO:0000313" key="10">
    <source>
        <dbReference type="EMBL" id="ASJ76787.1"/>
    </source>
</evidence>
<dbReference type="Pfam" id="PF00111">
    <property type="entry name" value="Fer2"/>
    <property type="match status" value="1"/>
</dbReference>
<keyword evidence="6" id="KW-0411">Iron-sulfur</keyword>
<dbReference type="PANTHER" id="PTHR47354:SF1">
    <property type="entry name" value="CARNITINE MONOOXYGENASE REDUCTASE SUBUNIT"/>
    <property type="match status" value="1"/>
</dbReference>
<dbReference type="PROSITE" id="PS51296">
    <property type="entry name" value="RIESKE"/>
    <property type="match status" value="1"/>
</dbReference>
<dbReference type="EMBL" id="CP018632">
    <property type="protein sequence ID" value="ASJ76787.1"/>
    <property type="molecule type" value="Genomic_DNA"/>
</dbReference>
<dbReference type="InterPro" id="IPR039261">
    <property type="entry name" value="FNR_nucleotide-bd"/>
</dbReference>
<dbReference type="InterPro" id="IPR050415">
    <property type="entry name" value="MRET"/>
</dbReference>
<dbReference type="InterPro" id="IPR001041">
    <property type="entry name" value="2Fe-2S_ferredoxin-type"/>
</dbReference>
<organism evidence="10 11">
    <name type="scientific">Granulosicoccus antarcticus IMCC3135</name>
    <dbReference type="NCBI Taxonomy" id="1192854"/>
    <lineage>
        <taxon>Bacteria</taxon>
        <taxon>Pseudomonadati</taxon>
        <taxon>Pseudomonadota</taxon>
        <taxon>Gammaproteobacteria</taxon>
        <taxon>Chromatiales</taxon>
        <taxon>Granulosicoccaceae</taxon>
        <taxon>Granulosicoccus</taxon>
    </lineage>
</organism>
<dbReference type="Pfam" id="PF00355">
    <property type="entry name" value="Rieske"/>
    <property type="match status" value="1"/>
</dbReference>
<evidence type="ECO:0000259" key="7">
    <source>
        <dbReference type="PROSITE" id="PS51085"/>
    </source>
</evidence>
<evidence type="ECO:0000256" key="6">
    <source>
        <dbReference type="ARBA" id="ARBA00023014"/>
    </source>
</evidence>
<evidence type="ECO:0000313" key="11">
    <source>
        <dbReference type="Proteomes" id="UP000250079"/>
    </source>
</evidence>
<dbReference type="SUPFAM" id="SSF63380">
    <property type="entry name" value="Riboflavin synthase domain-like"/>
    <property type="match status" value="1"/>
</dbReference>
<dbReference type="InterPro" id="IPR036010">
    <property type="entry name" value="2Fe-2S_ferredoxin-like_sf"/>
</dbReference>
<dbReference type="PROSITE" id="PS51085">
    <property type="entry name" value="2FE2S_FER_2"/>
    <property type="match status" value="1"/>
</dbReference>
<evidence type="ECO:0000259" key="8">
    <source>
        <dbReference type="PROSITE" id="PS51296"/>
    </source>
</evidence>
<protein>
    <submittedName>
        <fullName evidence="10">Phenoxybenzoate dioxygenase subunit beta</fullName>
        <ecNumber evidence="10">1.-.-.-</ecNumber>
    </submittedName>
</protein>
<dbReference type="OrthoDB" id="9796486at2"/>
<reference evidence="10 11" key="1">
    <citation type="submission" date="2016-12" db="EMBL/GenBank/DDBJ databases">
        <authorList>
            <person name="Song W.-J."/>
            <person name="Kurnit D.M."/>
        </authorList>
    </citation>
    <scope>NUCLEOTIDE SEQUENCE [LARGE SCALE GENOMIC DNA]</scope>
    <source>
        <strain evidence="10 11">IMCC3135</strain>
    </source>
</reference>
<dbReference type="Gene3D" id="2.40.30.10">
    <property type="entry name" value="Translation factors"/>
    <property type="match status" value="1"/>
</dbReference>
<evidence type="ECO:0000256" key="3">
    <source>
        <dbReference type="ARBA" id="ARBA00022723"/>
    </source>
</evidence>
<dbReference type="Proteomes" id="UP000250079">
    <property type="component" value="Chromosome"/>
</dbReference>
<dbReference type="Pfam" id="PF00175">
    <property type="entry name" value="NAD_binding_1"/>
    <property type="match status" value="1"/>
</dbReference>
<dbReference type="CDD" id="cd00207">
    <property type="entry name" value="fer2"/>
    <property type="match status" value="1"/>
</dbReference>
<sequence length="602" mass="65595">MIDLEAARYLWHPVAASSDLVYRHVYQAMILGRELAVWRADDGNVNVWENRCLHRGVRLSIGINDGTELVCQYHGWRYANRTAGCTYIPAHPADAPARSICNNTYAVAERFGLIWSGESPDVALPELGMLDTSHVTPLMGMTLNAPLHRVALPLIEAYTVQHSTQIGTQSVRYGANTPDPYTIILHADCSQSESPSPDIAFFLQPIDSGRTAIRGVLCGLDETTTDKASITQLLRCHHHVINNVRRQLESLIASEPAPAPWIPIIPTVSEAQAGLPPLGSSGRSATQRVRVAAIDTVAQHIKSFRLEAISVSGALQLPASQPGAHIDVHLPEGLIRQYSLINGPGQTDHYAIAVKETADSAGGSSALHHNIRVGDLLATSAPRNNFTLRRDAEHTMLLAGGIGLTPLLSMARALNKMARPFTLHYFVTTEDQIMFRDELESLHGDVQFHIGLDPQQTEQKLATLLANPPAHHHLYLCGPGPMMDCARDTASSRGWADNTVHFEYFKNLTTLDDSSSFVVELARSGLTLQVPAGESLLTTLRHNGVAVPSSCEQGSCGTCRVNVLEGEPDHQDVYLSQSEQARGDCLMSCVSRARSEKLVLDL</sequence>
<evidence type="ECO:0000256" key="1">
    <source>
        <dbReference type="ARBA" id="ARBA00022630"/>
    </source>
</evidence>
<dbReference type="InterPro" id="IPR012675">
    <property type="entry name" value="Beta-grasp_dom_sf"/>
</dbReference>
<name>A0A2Z2P7Y1_9GAMM</name>
<dbReference type="InterPro" id="IPR001433">
    <property type="entry name" value="OxRdtase_FAD/NAD-bd"/>
</dbReference>
<keyword evidence="11" id="KW-1185">Reference proteome</keyword>
<keyword evidence="10" id="KW-0223">Dioxygenase</keyword>
<dbReference type="InterPro" id="IPR017938">
    <property type="entry name" value="Riboflavin_synthase-like_b-brl"/>
</dbReference>
<keyword evidence="1" id="KW-0285">Flavoprotein</keyword>
<dbReference type="SUPFAM" id="SSF52343">
    <property type="entry name" value="Ferredoxin reductase-like, C-terminal NADP-linked domain"/>
    <property type="match status" value="1"/>
</dbReference>
<dbReference type="PROSITE" id="PS51384">
    <property type="entry name" value="FAD_FR"/>
    <property type="match status" value="1"/>
</dbReference>
<evidence type="ECO:0000256" key="2">
    <source>
        <dbReference type="ARBA" id="ARBA00022714"/>
    </source>
</evidence>
<keyword evidence="2" id="KW-0001">2Fe-2S</keyword>
<evidence type="ECO:0000256" key="5">
    <source>
        <dbReference type="ARBA" id="ARBA00023004"/>
    </source>
</evidence>
<dbReference type="Gene3D" id="2.102.10.10">
    <property type="entry name" value="Rieske [2Fe-2S] iron-sulphur domain"/>
    <property type="match status" value="1"/>
</dbReference>
<dbReference type="SUPFAM" id="SSF50022">
    <property type="entry name" value="ISP domain"/>
    <property type="match status" value="1"/>
</dbReference>
<evidence type="ECO:0000256" key="4">
    <source>
        <dbReference type="ARBA" id="ARBA00023002"/>
    </source>
</evidence>
<dbReference type="KEGG" id="gai:IMCC3135_33730"/>
<dbReference type="AlphaFoldDB" id="A0A2Z2P7Y1"/>
<dbReference type="Gene3D" id="3.40.50.80">
    <property type="entry name" value="Nucleotide-binding domain of ferredoxin-NADP reductase (FNR) module"/>
    <property type="match status" value="1"/>
</dbReference>
<accession>A0A2Z2P7Y1</accession>
<dbReference type="PROSITE" id="PS00197">
    <property type="entry name" value="2FE2S_FER_1"/>
    <property type="match status" value="1"/>
</dbReference>
<evidence type="ECO:0000259" key="9">
    <source>
        <dbReference type="PROSITE" id="PS51384"/>
    </source>
</evidence>
<dbReference type="Gene3D" id="3.10.20.30">
    <property type="match status" value="1"/>
</dbReference>
<dbReference type="PANTHER" id="PTHR47354">
    <property type="entry name" value="NADH OXIDOREDUCTASE HCR"/>
    <property type="match status" value="1"/>
</dbReference>
<dbReference type="CDD" id="cd06185">
    <property type="entry name" value="PDR_like"/>
    <property type="match status" value="1"/>
</dbReference>
<dbReference type="SUPFAM" id="SSF54292">
    <property type="entry name" value="2Fe-2S ferredoxin-like"/>
    <property type="match status" value="1"/>
</dbReference>
<keyword evidence="3" id="KW-0479">Metal-binding</keyword>
<dbReference type="InterPro" id="IPR017941">
    <property type="entry name" value="Rieske_2Fe-2S"/>
</dbReference>
<dbReference type="GO" id="GO:0051213">
    <property type="term" value="F:dioxygenase activity"/>
    <property type="evidence" value="ECO:0007669"/>
    <property type="project" value="UniProtKB-KW"/>
</dbReference>
<feature type="domain" description="FAD-binding FR-type" evidence="9">
    <location>
        <begin position="284"/>
        <end position="389"/>
    </location>
</feature>
<dbReference type="InterPro" id="IPR006058">
    <property type="entry name" value="2Fe2S_fd_BS"/>
</dbReference>
<dbReference type="InterPro" id="IPR036922">
    <property type="entry name" value="Rieske_2Fe-2S_sf"/>
</dbReference>
<keyword evidence="4 10" id="KW-0560">Oxidoreductase</keyword>